<dbReference type="Proteomes" id="UP001234495">
    <property type="component" value="Unassembled WGS sequence"/>
</dbReference>
<dbReference type="Gene3D" id="3.10.180.10">
    <property type="entry name" value="2,3-Dihydroxybiphenyl 1,2-Dioxygenase, domain 1"/>
    <property type="match status" value="1"/>
</dbReference>
<dbReference type="RefSeq" id="WP_307337468.1">
    <property type="nucleotide sequence ID" value="NZ_JAUSUD010000002.1"/>
</dbReference>
<evidence type="ECO:0000313" key="3">
    <source>
        <dbReference type="Proteomes" id="UP001234495"/>
    </source>
</evidence>
<proteinExistence type="predicted"/>
<sequence length="132" mass="15853">MRDTNKVFHLAIPCKELEETVLFYEKLGCKLARKYDDRVTFNFFGDQVVCHLNPEGIDLSPKMYPRHYGITFLERSEFEEVLNNAINRELPFFQEKMVRFAGKREEHITFFLIDPSNNLLEFKYYHDPDMVY</sequence>
<dbReference type="GO" id="GO:0051213">
    <property type="term" value="F:dioxygenase activity"/>
    <property type="evidence" value="ECO:0007669"/>
    <property type="project" value="UniProtKB-KW"/>
</dbReference>
<reference evidence="2 3" key="1">
    <citation type="submission" date="2023-07" db="EMBL/GenBank/DDBJ databases">
        <title>Genomic Encyclopedia of Type Strains, Phase IV (KMG-IV): sequencing the most valuable type-strain genomes for metagenomic binning, comparative biology and taxonomic classification.</title>
        <authorList>
            <person name="Goeker M."/>
        </authorList>
    </citation>
    <scope>NUCLEOTIDE SEQUENCE [LARGE SCALE GENOMIC DNA]</scope>
    <source>
        <strain evidence="2 3">DSM 29005</strain>
    </source>
</reference>
<comment type="caution">
    <text evidence="2">The sequence shown here is derived from an EMBL/GenBank/DDBJ whole genome shotgun (WGS) entry which is preliminary data.</text>
</comment>
<dbReference type="InterPro" id="IPR037523">
    <property type="entry name" value="VOC_core"/>
</dbReference>
<keyword evidence="3" id="KW-1185">Reference proteome</keyword>
<gene>
    <name evidence="2" type="ORF">J2S19_000820</name>
</gene>
<dbReference type="PROSITE" id="PS51819">
    <property type="entry name" value="VOC"/>
    <property type="match status" value="1"/>
</dbReference>
<dbReference type="InterPro" id="IPR004360">
    <property type="entry name" value="Glyas_Fos-R_dOase_dom"/>
</dbReference>
<accession>A0ABT9ZBD0</accession>
<dbReference type="SUPFAM" id="SSF54593">
    <property type="entry name" value="Glyoxalase/Bleomycin resistance protein/Dihydroxybiphenyl dioxygenase"/>
    <property type="match status" value="1"/>
</dbReference>
<feature type="domain" description="VOC" evidence="1">
    <location>
        <begin position="6"/>
        <end position="125"/>
    </location>
</feature>
<dbReference type="Pfam" id="PF00903">
    <property type="entry name" value="Glyoxalase"/>
    <property type="match status" value="1"/>
</dbReference>
<dbReference type="EMBL" id="JAUSUD010000002">
    <property type="protein sequence ID" value="MDQ0229569.1"/>
    <property type="molecule type" value="Genomic_DNA"/>
</dbReference>
<keyword evidence="2" id="KW-0560">Oxidoreductase</keyword>
<dbReference type="PANTHER" id="PTHR39434:SF1">
    <property type="entry name" value="VOC DOMAIN-CONTAINING PROTEIN"/>
    <property type="match status" value="1"/>
</dbReference>
<name>A0ABT9ZBD0_9BACI</name>
<dbReference type="InterPro" id="IPR029068">
    <property type="entry name" value="Glyas_Bleomycin-R_OHBP_Dase"/>
</dbReference>
<protein>
    <submittedName>
        <fullName evidence="2">Extradiol dioxygenase family protein</fullName>
    </submittedName>
</protein>
<organism evidence="2 3">
    <name type="scientific">Metabacillus malikii</name>
    <dbReference type="NCBI Taxonomy" id="1504265"/>
    <lineage>
        <taxon>Bacteria</taxon>
        <taxon>Bacillati</taxon>
        <taxon>Bacillota</taxon>
        <taxon>Bacilli</taxon>
        <taxon>Bacillales</taxon>
        <taxon>Bacillaceae</taxon>
        <taxon>Metabacillus</taxon>
    </lineage>
</organism>
<evidence type="ECO:0000313" key="2">
    <source>
        <dbReference type="EMBL" id="MDQ0229569.1"/>
    </source>
</evidence>
<dbReference type="PANTHER" id="PTHR39434">
    <property type="match status" value="1"/>
</dbReference>
<keyword evidence="2" id="KW-0223">Dioxygenase</keyword>
<evidence type="ECO:0000259" key="1">
    <source>
        <dbReference type="PROSITE" id="PS51819"/>
    </source>
</evidence>